<evidence type="ECO:0000313" key="2">
    <source>
        <dbReference type="Proteomes" id="UP000000663"/>
    </source>
</evidence>
<sequence length="75" mass="8434">MQNSINDTMASKTNGMARYGFIGYARPARTAPATTPINVSSPNRLENLIFNFWCLPGIRYSYRYLNFTASPPVIL</sequence>
<dbReference type="STRING" id="351160.RCIX2613"/>
<accession>Q0W1T0</accession>
<proteinExistence type="predicted"/>
<dbReference type="Proteomes" id="UP000000663">
    <property type="component" value="Chromosome"/>
</dbReference>
<dbReference type="AlphaFoldDB" id="Q0W1T0"/>
<protein>
    <submittedName>
        <fullName evidence="1">Uncharacterized protein</fullName>
    </submittedName>
</protein>
<reference evidence="1 2" key="1">
    <citation type="journal article" date="2006" name="Science">
        <title>Genome of rice cluster I archaea -- the key methane producers in the rice rhizosphere.</title>
        <authorList>
            <person name="Erkel C."/>
            <person name="Kube M."/>
            <person name="Reinhardt R."/>
            <person name="Liesack W."/>
        </authorList>
    </citation>
    <scope>NUCLEOTIDE SEQUENCE [LARGE SCALE GENOMIC DNA]</scope>
    <source>
        <strain evidence="2">DSM 22066 / NBRC 105507 / MRE50</strain>
    </source>
</reference>
<gene>
    <name evidence="1" type="ORF">RCIX2613</name>
</gene>
<dbReference type="KEGG" id="rci:RCIX2613"/>
<keyword evidence="2" id="KW-1185">Reference proteome</keyword>
<evidence type="ECO:0000313" key="1">
    <source>
        <dbReference type="EMBL" id="CAJ37663.1"/>
    </source>
</evidence>
<name>Q0W1T0_METAR</name>
<dbReference type="EMBL" id="AM114193">
    <property type="protein sequence ID" value="CAJ37663.1"/>
    <property type="molecule type" value="Genomic_DNA"/>
</dbReference>
<organism evidence="1 2">
    <name type="scientific">Methanocella arvoryzae (strain DSM 22066 / NBRC 105507 / MRE50)</name>
    <dbReference type="NCBI Taxonomy" id="351160"/>
    <lineage>
        <taxon>Archaea</taxon>
        <taxon>Methanobacteriati</taxon>
        <taxon>Methanobacteriota</taxon>
        <taxon>Stenosarchaea group</taxon>
        <taxon>Methanomicrobia</taxon>
        <taxon>Methanocellales</taxon>
        <taxon>Methanocellaceae</taxon>
        <taxon>Methanocella</taxon>
    </lineage>
</organism>